<evidence type="ECO:0000313" key="1">
    <source>
        <dbReference type="EMBL" id="CAF4079664.1"/>
    </source>
</evidence>
<protein>
    <submittedName>
        <fullName evidence="1">Uncharacterized protein</fullName>
    </submittedName>
</protein>
<gene>
    <name evidence="1" type="ORF">OTI717_LOCUS33122</name>
</gene>
<dbReference type="Proteomes" id="UP000663823">
    <property type="component" value="Unassembled WGS sequence"/>
</dbReference>
<proteinExistence type="predicted"/>
<evidence type="ECO:0000313" key="2">
    <source>
        <dbReference type="Proteomes" id="UP000663823"/>
    </source>
</evidence>
<comment type="caution">
    <text evidence="1">The sequence shown here is derived from an EMBL/GenBank/DDBJ whole genome shotgun (WGS) entry which is preliminary data.</text>
</comment>
<reference evidence="1" key="1">
    <citation type="submission" date="2021-02" db="EMBL/GenBank/DDBJ databases">
        <authorList>
            <person name="Nowell W R."/>
        </authorList>
    </citation>
    <scope>NUCLEOTIDE SEQUENCE</scope>
</reference>
<accession>A0A819TIC9</accession>
<organism evidence="1 2">
    <name type="scientific">Rotaria sordida</name>
    <dbReference type="NCBI Taxonomy" id="392033"/>
    <lineage>
        <taxon>Eukaryota</taxon>
        <taxon>Metazoa</taxon>
        <taxon>Spiralia</taxon>
        <taxon>Gnathifera</taxon>
        <taxon>Rotifera</taxon>
        <taxon>Eurotatoria</taxon>
        <taxon>Bdelloidea</taxon>
        <taxon>Philodinida</taxon>
        <taxon>Philodinidae</taxon>
        <taxon>Rotaria</taxon>
    </lineage>
</organism>
<sequence>MTEKGSCTDITCDDEIKELYHCHCCLRLVCLTHLIRHVGITKQNKQRLDSLRNELNTVINTLKLIVEEKLITIKREQNLIEQANKFLDAPNSSIDELQNIFEQINQTIVSNRSEEMILKVEPSLSETKYCSCVYKCNMEHMNSNAEELEISKDNRCSTYINHDFMDTNSSDETTKSVKDQHVNEEQKKLERTLWRKIFDECPLTFDGAYGLTQANHSIEFCDYEKNYRIGLYQHFINKHKLKEVYAQRLIRAVADNQDPRITKLFNESEDVIDHFYKVLCPFFKGRINSPEYRQKNIANIPCSRRIILFNALNHHLRFHHKISKTLAKQLVDHFKEIRAKNDIASTPIIPST</sequence>
<dbReference type="AlphaFoldDB" id="A0A819TIC9"/>
<name>A0A819TIC9_9BILA</name>
<dbReference type="EMBL" id="CAJOAX010010692">
    <property type="protein sequence ID" value="CAF4079664.1"/>
    <property type="molecule type" value="Genomic_DNA"/>
</dbReference>